<accession>A0AAN6GRG2</accession>
<keyword evidence="2" id="KW-0812">Transmembrane</keyword>
<reference evidence="4" key="1">
    <citation type="journal article" date="2023" name="PhytoFront">
        <title>Draft Genome Resources of Seven Strains of Tilletia horrida, Causal Agent of Kernel Smut of Rice.</title>
        <authorList>
            <person name="Khanal S."/>
            <person name="Antony Babu S."/>
            <person name="Zhou X.G."/>
        </authorList>
    </citation>
    <scope>NUCLEOTIDE SEQUENCE</scope>
    <source>
        <strain evidence="4">TX6</strain>
    </source>
</reference>
<protein>
    <recommendedName>
        <fullName evidence="3">DUF7330 domain-containing protein</fullName>
    </recommendedName>
</protein>
<evidence type="ECO:0000259" key="3">
    <source>
        <dbReference type="Pfam" id="PF24016"/>
    </source>
</evidence>
<dbReference type="Pfam" id="PF24016">
    <property type="entry name" value="DUF7330"/>
    <property type="match status" value="1"/>
</dbReference>
<evidence type="ECO:0000313" key="5">
    <source>
        <dbReference type="Proteomes" id="UP001176517"/>
    </source>
</evidence>
<evidence type="ECO:0000313" key="4">
    <source>
        <dbReference type="EMBL" id="KAK0547205.1"/>
    </source>
</evidence>
<comment type="caution">
    <text evidence="4">The sequence shown here is derived from an EMBL/GenBank/DDBJ whole genome shotgun (WGS) entry which is preliminary data.</text>
</comment>
<keyword evidence="5" id="KW-1185">Reference proteome</keyword>
<name>A0AAN6GRG2_9BASI</name>
<feature type="transmembrane region" description="Helical" evidence="2">
    <location>
        <begin position="103"/>
        <end position="120"/>
    </location>
</feature>
<dbReference type="EMBL" id="JAPDMZ010000168">
    <property type="protein sequence ID" value="KAK0547205.1"/>
    <property type="molecule type" value="Genomic_DNA"/>
</dbReference>
<feature type="region of interest" description="Disordered" evidence="1">
    <location>
        <begin position="1"/>
        <end position="86"/>
    </location>
</feature>
<keyword evidence="2" id="KW-0472">Membrane</keyword>
<dbReference type="InterPro" id="IPR055754">
    <property type="entry name" value="DUF7330"/>
</dbReference>
<gene>
    <name evidence="4" type="ORF">OC846_004960</name>
</gene>
<feature type="compositionally biased region" description="Low complexity" evidence="1">
    <location>
        <begin position="18"/>
        <end position="54"/>
    </location>
</feature>
<evidence type="ECO:0000256" key="1">
    <source>
        <dbReference type="SAM" id="MobiDB-lite"/>
    </source>
</evidence>
<keyword evidence="2" id="KW-1133">Transmembrane helix</keyword>
<feature type="domain" description="DUF7330" evidence="3">
    <location>
        <begin position="374"/>
        <end position="520"/>
    </location>
</feature>
<dbReference type="Proteomes" id="UP001176517">
    <property type="component" value="Unassembled WGS sequence"/>
</dbReference>
<evidence type="ECO:0000256" key="2">
    <source>
        <dbReference type="SAM" id="Phobius"/>
    </source>
</evidence>
<dbReference type="AlphaFoldDB" id="A0AAN6GRG2"/>
<proteinExistence type="predicted"/>
<organism evidence="4 5">
    <name type="scientific">Tilletia horrida</name>
    <dbReference type="NCBI Taxonomy" id="155126"/>
    <lineage>
        <taxon>Eukaryota</taxon>
        <taxon>Fungi</taxon>
        <taxon>Dikarya</taxon>
        <taxon>Basidiomycota</taxon>
        <taxon>Ustilaginomycotina</taxon>
        <taxon>Exobasidiomycetes</taxon>
        <taxon>Tilletiales</taxon>
        <taxon>Tilletiaceae</taxon>
        <taxon>Tilletia</taxon>
    </lineage>
</organism>
<sequence length="522" mass="57531">MAIDKKVPFAQEQEQPQTANNLPASSSSNPAVSSSTTNPHSYSGSSSNNMGNPHADYQSINRGDDENQPGLPPPSYAQSQPAGPWDAQASYDQYRRKRKWRRAVHWTIAAVLILLLWRSVSSWFSSESSTGPYPPSSDGSPSDWAHWSSPIQIPRKEWPSSNNGPYYSTQTKFTLDPAASTLFLSAQGSYYGGSATYEVVESSANDVEVNVEVVYASEYQRNRLTVAKMEDSKRGRQGVGIYSEDHKWQINYGQIRVNVRYALPKRSGGYKRLEADVHNLGIHVADLGTAVVPTNLAFRSHNGAVEFKGDLRATEHVELHSQNGHVSVGGELITPVLDVDSENGAVDLKSVYATTVDAHSQNGRVHGFYNVSRKLTLQSDNGAIEASVAIRKADDGKKQDDDDQRKNEVVVDARSSNGHVDIRYVSQPKDVILTSSVQSENGHAAVRHNETKNFAGLVDLETMMGSLRVHIDSVKGRVWKVFEEKHGIVHRELHGKMYFDDQPDFVGSSSVRSSNGGVEIYL</sequence>